<reference evidence="6" key="1">
    <citation type="submission" date="2013-10" db="EMBL/GenBank/DDBJ databases">
        <title>Genome sequencing of Onchocerca volvulus.</title>
        <authorList>
            <person name="Cotton J."/>
            <person name="Tsai J."/>
            <person name="Stanley E."/>
            <person name="Tracey A."/>
            <person name="Holroyd N."/>
            <person name="Lustigman S."/>
            <person name="Berriman M."/>
        </authorList>
    </citation>
    <scope>NUCLEOTIDE SEQUENCE</scope>
</reference>
<protein>
    <recommendedName>
        <fullName evidence="7">Ubiquitinyl hydrolase 1</fullName>
    </recommendedName>
</protein>
<evidence type="ECO:0000313" key="5">
    <source>
        <dbReference type="EnsemblMetazoa" id="OVOC913.1"/>
    </source>
</evidence>
<feature type="region of interest" description="Disordered" evidence="2">
    <location>
        <begin position="438"/>
        <end position="458"/>
    </location>
</feature>
<evidence type="ECO:0008006" key="7">
    <source>
        <dbReference type="Google" id="ProtNLM"/>
    </source>
</evidence>
<evidence type="ECO:0000256" key="1">
    <source>
        <dbReference type="ARBA" id="ARBA00009085"/>
    </source>
</evidence>
<dbReference type="PANTHER" id="PTHR24006:SF915">
    <property type="entry name" value="UBIQUITIN CARBOXYL-TERMINAL HYDROLASE-RELATED"/>
    <property type="match status" value="1"/>
</dbReference>
<feature type="domain" description="USP" evidence="3">
    <location>
        <begin position="73"/>
        <end position="824"/>
    </location>
</feature>
<dbReference type="Gene3D" id="3.90.70.10">
    <property type="entry name" value="Cysteine proteinases"/>
    <property type="match status" value="2"/>
</dbReference>
<dbReference type="InterPro" id="IPR001394">
    <property type="entry name" value="Peptidase_C19_UCH"/>
</dbReference>
<evidence type="ECO:0000313" key="6">
    <source>
        <dbReference type="Proteomes" id="UP000024404"/>
    </source>
</evidence>
<dbReference type="PANTHER" id="PTHR24006">
    <property type="entry name" value="UBIQUITIN CARBOXYL-TERMINAL HYDROLASE"/>
    <property type="match status" value="1"/>
</dbReference>
<proteinExistence type="inferred from homology"/>
<dbReference type="InterPro" id="IPR018200">
    <property type="entry name" value="USP_CS"/>
</dbReference>
<dbReference type="InterPro" id="IPR028889">
    <property type="entry name" value="USP"/>
</dbReference>
<dbReference type="PROSITE" id="PS50802">
    <property type="entry name" value="OTU"/>
    <property type="match status" value="1"/>
</dbReference>
<evidence type="ECO:0000256" key="2">
    <source>
        <dbReference type="SAM" id="MobiDB-lite"/>
    </source>
</evidence>
<dbReference type="GO" id="GO:0004843">
    <property type="term" value="F:cysteine-type deubiquitinase activity"/>
    <property type="evidence" value="ECO:0007669"/>
    <property type="project" value="InterPro"/>
</dbReference>
<dbReference type="GO" id="GO:0005634">
    <property type="term" value="C:nucleus"/>
    <property type="evidence" value="ECO:0007669"/>
    <property type="project" value="TreeGrafter"/>
</dbReference>
<sequence length="824" mass="94028">MFECLAFFPPSEKRSKQSEQPRDLMQISKEERTKPPPLRSEGSEKIKKNQHDSISVEYRKLLSQPLRKKRLLGKFANLGNTCYMNAMLQGLFAMDFFAKDLFKFCKKVQNRNVDLGEVIPMSSALSSLASIRDRASYHQKRELLRAIKDVSCFKGSAQQDANEFLVHVLNQVHDECDKLLHEQYGITDAGVRRMRNPVMANFAFTTQSTIVCDMCHHVSQIDEDSIILPVTINVLEQASERFSKKFLRFPSVQTLLDEYLKTENVERKCEVCGENIGQRTQKFVKLPRCLIIFIKRYAYDVSGSVKRDDKIDIPLYLTLNGHCTELSAPFLAVPTSTKKINFATASPIKLKLSTILSGTPSPARRRLDLSDKEINYDTRKVNDIEETHPAMTSLCNRPMDYKADGTNTAANHHMDFVVPGIGSNLKGGDQIAENFDVPRNSTEKKSQSSNSLTCEELSQLSDEEQLRTLEESHMRSLAQSPIAGKVQEKQGKDEEIVIENFDMPCSMQREIKTSTPDVQKGSMIEHYQEKMSLESPSSVDGREILEESGMQLVPYKPMSAEKRRAICSQIGLRFNHDCIEKTTVRIMNPNDRPSRVADVVGDGNCLFRALAFYFAGSDIEHSRVRECIVEFEAEHWNEFAALKGWSSEIWNDHMNQLLTDNTWGTEIELFAVAAMLNVDVWTYYEKRWICYRPRFKIQNGDVIPISVGDYRLGDNDGVYLLNEFNHFTPVLEPSNALLLREGADERICDLIINANEGFLKPSYRLVSIISHLGDTSESGHYVCDIWCKKNKGWLLCDDESISPISETKIRTRNNVGYIYFYLNR</sequence>
<feature type="compositionally biased region" description="Basic and acidic residues" evidence="2">
    <location>
        <begin position="41"/>
        <end position="50"/>
    </location>
</feature>
<accession>A0A8R1Y328</accession>
<dbReference type="EnsemblMetazoa" id="OVOC913.1">
    <property type="protein sequence ID" value="OVOC913.1"/>
    <property type="gene ID" value="WBGene00237722"/>
</dbReference>
<keyword evidence="6" id="KW-1185">Reference proteome</keyword>
<reference evidence="5" key="2">
    <citation type="submission" date="2022-06" db="UniProtKB">
        <authorList>
            <consortium name="EnsemblMetazoa"/>
        </authorList>
    </citation>
    <scope>IDENTIFICATION</scope>
</reference>
<dbReference type="Gene3D" id="3.90.70.80">
    <property type="match status" value="1"/>
</dbReference>
<dbReference type="Pfam" id="PF00443">
    <property type="entry name" value="UCH"/>
    <property type="match status" value="1"/>
</dbReference>
<evidence type="ECO:0000259" key="4">
    <source>
        <dbReference type="PROSITE" id="PS50802"/>
    </source>
</evidence>
<dbReference type="Proteomes" id="UP000024404">
    <property type="component" value="Unassembled WGS sequence"/>
</dbReference>
<dbReference type="PROSITE" id="PS50235">
    <property type="entry name" value="USP_3"/>
    <property type="match status" value="1"/>
</dbReference>
<dbReference type="GO" id="GO:0005829">
    <property type="term" value="C:cytosol"/>
    <property type="evidence" value="ECO:0007669"/>
    <property type="project" value="TreeGrafter"/>
</dbReference>
<dbReference type="InterPro" id="IPR038765">
    <property type="entry name" value="Papain-like_cys_pep_sf"/>
</dbReference>
<name>A0A8R1Y328_ONCVO</name>
<feature type="region of interest" description="Disordered" evidence="2">
    <location>
        <begin position="8"/>
        <end position="50"/>
    </location>
</feature>
<feature type="compositionally biased region" description="Basic and acidic residues" evidence="2">
    <location>
        <begin position="11"/>
        <end position="34"/>
    </location>
</feature>
<dbReference type="OMA" id="RALAFYF"/>
<comment type="similarity">
    <text evidence="1">Belongs to the peptidase C19 family.</text>
</comment>
<organism evidence="5 6">
    <name type="scientific">Onchocerca volvulus</name>
    <dbReference type="NCBI Taxonomy" id="6282"/>
    <lineage>
        <taxon>Eukaryota</taxon>
        <taxon>Metazoa</taxon>
        <taxon>Ecdysozoa</taxon>
        <taxon>Nematoda</taxon>
        <taxon>Chromadorea</taxon>
        <taxon>Rhabditida</taxon>
        <taxon>Spirurina</taxon>
        <taxon>Spiruromorpha</taxon>
        <taxon>Filarioidea</taxon>
        <taxon>Onchocercidae</taxon>
        <taxon>Onchocerca</taxon>
    </lineage>
</organism>
<dbReference type="GO" id="GO:0016579">
    <property type="term" value="P:protein deubiquitination"/>
    <property type="evidence" value="ECO:0007669"/>
    <property type="project" value="InterPro"/>
</dbReference>
<dbReference type="AlphaFoldDB" id="A0A8R1Y328"/>
<dbReference type="CDD" id="cd22755">
    <property type="entry name" value="OTU_CeDUB-like"/>
    <property type="match status" value="1"/>
</dbReference>
<dbReference type="InterPro" id="IPR003323">
    <property type="entry name" value="OTU_dom"/>
</dbReference>
<dbReference type="InterPro" id="IPR050164">
    <property type="entry name" value="Peptidase_C19"/>
</dbReference>
<dbReference type="GO" id="GO:0000082">
    <property type="term" value="P:G1/S transition of mitotic cell cycle"/>
    <property type="evidence" value="ECO:0007669"/>
    <property type="project" value="TreeGrafter"/>
</dbReference>
<evidence type="ECO:0000259" key="3">
    <source>
        <dbReference type="PROSITE" id="PS50235"/>
    </source>
</evidence>
<dbReference type="PROSITE" id="PS00973">
    <property type="entry name" value="USP_2"/>
    <property type="match status" value="1"/>
</dbReference>
<dbReference type="CDD" id="cd02257">
    <property type="entry name" value="Peptidase_C19"/>
    <property type="match status" value="2"/>
</dbReference>
<dbReference type="EMBL" id="CMVM020000023">
    <property type="status" value="NOT_ANNOTATED_CDS"/>
    <property type="molecule type" value="Genomic_DNA"/>
</dbReference>
<feature type="domain" description="OTU" evidence="4">
    <location>
        <begin position="594"/>
        <end position="733"/>
    </location>
</feature>
<dbReference type="SUPFAM" id="SSF54001">
    <property type="entry name" value="Cysteine proteinases"/>
    <property type="match status" value="2"/>
</dbReference>